<dbReference type="Gene3D" id="3.60.40.10">
    <property type="entry name" value="PPM-type phosphatase domain"/>
    <property type="match status" value="2"/>
</dbReference>
<dbReference type="GO" id="GO:0046872">
    <property type="term" value="F:metal ion binding"/>
    <property type="evidence" value="ECO:0007669"/>
    <property type="project" value="UniProtKB-UniRule"/>
</dbReference>
<dbReference type="AlphaFoldDB" id="W9QIJ3"/>
<evidence type="ECO:0000313" key="3">
    <source>
        <dbReference type="EMBL" id="EXB22348.1"/>
    </source>
</evidence>
<dbReference type="PANTHER" id="PTHR12320">
    <property type="entry name" value="PROTEIN PHOSPHATASE 2C"/>
    <property type="match status" value="1"/>
</dbReference>
<dbReference type="SUPFAM" id="SSF81606">
    <property type="entry name" value="PP2C-like"/>
    <property type="match status" value="1"/>
</dbReference>
<keyword evidence="1" id="KW-0464">Manganese</keyword>
<keyword evidence="1" id="KW-0904">Protein phosphatase</keyword>
<comment type="catalytic activity">
    <reaction evidence="1">
        <text>O-phospho-L-threonyl-[protein] + H2O = L-threonyl-[protein] + phosphate</text>
        <dbReference type="Rhea" id="RHEA:47004"/>
        <dbReference type="Rhea" id="RHEA-COMP:11060"/>
        <dbReference type="Rhea" id="RHEA-COMP:11605"/>
        <dbReference type="ChEBI" id="CHEBI:15377"/>
        <dbReference type="ChEBI" id="CHEBI:30013"/>
        <dbReference type="ChEBI" id="CHEBI:43474"/>
        <dbReference type="ChEBI" id="CHEBI:61977"/>
        <dbReference type="EC" id="3.1.3.16"/>
    </reaction>
</comment>
<gene>
    <name evidence="3" type="ORF">L484_004340</name>
</gene>
<dbReference type="OrthoDB" id="60843at2759"/>
<comment type="catalytic activity">
    <reaction evidence="1">
        <text>O-phospho-L-seryl-[protein] + H2O = L-seryl-[protein] + phosphate</text>
        <dbReference type="Rhea" id="RHEA:20629"/>
        <dbReference type="Rhea" id="RHEA-COMP:9863"/>
        <dbReference type="Rhea" id="RHEA-COMP:11604"/>
        <dbReference type="ChEBI" id="CHEBI:15377"/>
        <dbReference type="ChEBI" id="CHEBI:29999"/>
        <dbReference type="ChEBI" id="CHEBI:43474"/>
        <dbReference type="ChEBI" id="CHEBI:83421"/>
        <dbReference type="EC" id="3.1.3.16"/>
    </reaction>
</comment>
<dbReference type="Proteomes" id="UP000030645">
    <property type="component" value="Unassembled WGS sequence"/>
</dbReference>
<dbReference type="GO" id="GO:0004722">
    <property type="term" value="F:protein serine/threonine phosphatase activity"/>
    <property type="evidence" value="ECO:0007669"/>
    <property type="project" value="UniProtKB-EC"/>
</dbReference>
<evidence type="ECO:0000313" key="4">
    <source>
        <dbReference type="Proteomes" id="UP000030645"/>
    </source>
</evidence>
<name>W9QIJ3_9ROSA</name>
<dbReference type="EC" id="3.1.3.16" evidence="1"/>
<keyword evidence="1" id="KW-0479">Metal-binding</keyword>
<dbReference type="InterPro" id="IPR039123">
    <property type="entry name" value="PPTC7"/>
</dbReference>
<accession>W9QIJ3</accession>
<keyword evidence="1" id="KW-0460">Magnesium</keyword>
<dbReference type="PROSITE" id="PS51746">
    <property type="entry name" value="PPM_2"/>
    <property type="match status" value="1"/>
</dbReference>
<dbReference type="InterPro" id="IPR036457">
    <property type="entry name" value="PPM-type-like_dom_sf"/>
</dbReference>
<dbReference type="SMART" id="SM00332">
    <property type="entry name" value="PP2Cc"/>
    <property type="match status" value="1"/>
</dbReference>
<keyword evidence="1" id="KW-0378">Hydrolase</keyword>
<comment type="cofactor">
    <cofactor evidence="1">
        <name>Mn(2+)</name>
        <dbReference type="ChEBI" id="CHEBI:29035"/>
    </cofactor>
</comment>
<dbReference type="EMBL" id="KE343294">
    <property type="protein sequence ID" value="EXB22348.1"/>
    <property type="molecule type" value="Genomic_DNA"/>
</dbReference>
<proteinExistence type="inferred from homology"/>
<evidence type="ECO:0000259" key="2">
    <source>
        <dbReference type="PROSITE" id="PS51746"/>
    </source>
</evidence>
<dbReference type="eggNOG" id="KOG1379">
    <property type="taxonomic scope" value="Eukaryota"/>
</dbReference>
<comment type="cofactor">
    <cofactor evidence="1">
        <name>Mg(2+)</name>
        <dbReference type="ChEBI" id="CHEBI:18420"/>
    </cofactor>
</comment>
<comment type="similarity">
    <text evidence="1">Belongs to the PP2C family.</text>
</comment>
<reference evidence="4" key="1">
    <citation type="submission" date="2013-01" db="EMBL/GenBank/DDBJ databases">
        <title>Draft Genome Sequence of a Mulberry Tree, Morus notabilis C.K. Schneid.</title>
        <authorList>
            <person name="He N."/>
            <person name="Zhao S."/>
        </authorList>
    </citation>
    <scope>NUCLEOTIDE SEQUENCE</scope>
</reference>
<protein>
    <recommendedName>
        <fullName evidence="1">Protein phosphatase</fullName>
        <ecNumber evidence="1">3.1.3.16</ecNumber>
    </recommendedName>
</protein>
<evidence type="ECO:0000256" key="1">
    <source>
        <dbReference type="RuleBase" id="RU366020"/>
    </source>
</evidence>
<keyword evidence="4" id="KW-1185">Reference proteome</keyword>
<dbReference type="SMART" id="SM00331">
    <property type="entry name" value="PP2C_SIG"/>
    <property type="match status" value="1"/>
</dbReference>
<dbReference type="InterPro" id="IPR001932">
    <property type="entry name" value="PPM-type_phosphatase-like_dom"/>
</dbReference>
<feature type="domain" description="PPM-type phosphatase" evidence="2">
    <location>
        <begin position="16"/>
        <end position="261"/>
    </location>
</feature>
<organism evidence="3 4">
    <name type="scientific">Morus notabilis</name>
    <dbReference type="NCBI Taxonomy" id="981085"/>
    <lineage>
        <taxon>Eukaryota</taxon>
        <taxon>Viridiplantae</taxon>
        <taxon>Streptophyta</taxon>
        <taxon>Embryophyta</taxon>
        <taxon>Tracheophyta</taxon>
        <taxon>Spermatophyta</taxon>
        <taxon>Magnoliopsida</taxon>
        <taxon>eudicotyledons</taxon>
        <taxon>Gunneridae</taxon>
        <taxon>Pentapetalae</taxon>
        <taxon>rosids</taxon>
        <taxon>fabids</taxon>
        <taxon>Rosales</taxon>
        <taxon>Moraceae</taxon>
        <taxon>Moreae</taxon>
        <taxon>Morus</taxon>
    </lineage>
</organism>
<dbReference type="KEGG" id="mnt:21387843"/>
<sequence>MKIRRVKDRLKMVCAPYYLPKENKSKPEGEDAHFACMEEQTIGVADGVGGWAERSIDAGEYARELMMNSFFALHKNPKEKEPRKVEGVDPKRVLHDAFSVTESKGSCTACIITHKDGVLRAANVGDSGFMLFRKNKLVYRSPCQQRGFNCPYQLGNNKNSDKPECAIEIKVEVMEGDVIILGTDGFFDNVFASEAEEVLERESRKKGGIVPKNLACYIAELALYNSFDRFRESPFSRNAKLAGKNRRGGKIDDITVIVSQIVAVDS</sequence>
<dbReference type="PANTHER" id="PTHR12320:SF14">
    <property type="entry name" value="PROTEIN PHOSPHATASE"/>
    <property type="match status" value="1"/>
</dbReference>